<organism evidence="2 3">
    <name type="scientific">Pseudoxanthomonas indica</name>
    <dbReference type="NCBI Taxonomy" id="428993"/>
    <lineage>
        <taxon>Bacteria</taxon>
        <taxon>Pseudomonadati</taxon>
        <taxon>Pseudomonadota</taxon>
        <taxon>Gammaproteobacteria</taxon>
        <taxon>Lysobacterales</taxon>
        <taxon>Lysobacteraceae</taxon>
        <taxon>Pseudoxanthomonas</taxon>
    </lineage>
</organism>
<keyword evidence="1" id="KW-1133">Transmembrane helix</keyword>
<evidence type="ECO:0000256" key="1">
    <source>
        <dbReference type="SAM" id="Phobius"/>
    </source>
</evidence>
<reference evidence="2 3" key="1">
    <citation type="submission" date="2017-02" db="EMBL/GenBank/DDBJ databases">
        <authorList>
            <person name="Peterson S.W."/>
        </authorList>
    </citation>
    <scope>NUCLEOTIDE SEQUENCE [LARGE SCALE GENOMIC DNA]</scope>
    <source>
        <strain evidence="2 3">P15</strain>
    </source>
</reference>
<dbReference type="RefSeq" id="WP_079724180.1">
    <property type="nucleotide sequence ID" value="NZ_BMCL01000002.1"/>
</dbReference>
<keyword evidence="3" id="KW-1185">Reference proteome</keyword>
<name>A0A1T5KS98_9GAMM</name>
<dbReference type="Proteomes" id="UP000190341">
    <property type="component" value="Unassembled WGS sequence"/>
</dbReference>
<evidence type="ECO:0000313" key="3">
    <source>
        <dbReference type="Proteomes" id="UP000190341"/>
    </source>
</evidence>
<feature type="transmembrane region" description="Helical" evidence="1">
    <location>
        <begin position="85"/>
        <end position="112"/>
    </location>
</feature>
<sequence>MWDIFKAELGRFRIWAFAYAVVQIVVLGFLTRVVDLAQQPLTVYQVFGGVFALTGLLLGAYQMGGYRRGNVWLNLLHRPLPHARLALALIAAAAVVLAIAVLLPLLVIASWQDSMTARVVDGRHWVLCGSAWLIAVCAYLAGAYAMLASRRYGFAGLALLLILPFGHATGLGAVVIQLLLLALLLAMVLVAFKPDLSAAPTGLSATLLTAAPLQFAMWFALVMVGFGVEFVWIAQGSHPNNRAVPLAGGEKEAENAEGKDLIVMGLQGSRDPQAALWREQAQISEVFGAAPVLRDMPTRNELTNLAPMEFDDNERRLRWVFSHDRMRFVGYSLVDQRAVGELGEEGNAAFADPVMPGPAETLVSRRSVYQYDGEQRVIIPRLQVPANEQITDVELAGDSVALLSNRALYFYDAREFADSDGLLTPRQRVALPGRTGDLQRIDMIELLDGHLVSFLFTRASYNAEGALPLQSVIHVSDDGDSQVVGQRQLKLDYSAAWRFQNWYPAPAIYETQRALLNLFAGYRPDADKQRPPIPTSIAVLALGLMLTSFGLAIWHTRRTDLSPPARWAWIAACGLLSLPALVSLWLIHPRREDWQPTTQTAALATA</sequence>
<protein>
    <submittedName>
        <fullName evidence="2">Uncharacterized protein</fullName>
    </submittedName>
</protein>
<feature type="transmembrane region" description="Helical" evidence="1">
    <location>
        <begin position="159"/>
        <end position="192"/>
    </location>
</feature>
<dbReference type="OrthoDB" id="6398376at2"/>
<feature type="transmembrane region" description="Helical" evidence="1">
    <location>
        <begin position="212"/>
        <end position="233"/>
    </location>
</feature>
<evidence type="ECO:0000313" key="2">
    <source>
        <dbReference type="EMBL" id="SKC66138.1"/>
    </source>
</evidence>
<keyword evidence="1" id="KW-0812">Transmembrane</keyword>
<dbReference type="STRING" id="428993.SAMN06296058_1928"/>
<feature type="transmembrane region" description="Helical" evidence="1">
    <location>
        <begin position="567"/>
        <end position="587"/>
    </location>
</feature>
<keyword evidence="1" id="KW-0472">Membrane</keyword>
<feature type="transmembrane region" description="Helical" evidence="1">
    <location>
        <begin position="12"/>
        <end position="31"/>
    </location>
</feature>
<feature type="transmembrane region" description="Helical" evidence="1">
    <location>
        <begin position="43"/>
        <end position="64"/>
    </location>
</feature>
<feature type="transmembrane region" description="Helical" evidence="1">
    <location>
        <begin position="124"/>
        <end position="147"/>
    </location>
</feature>
<proteinExistence type="predicted"/>
<accession>A0A1T5KS98</accession>
<feature type="transmembrane region" description="Helical" evidence="1">
    <location>
        <begin position="537"/>
        <end position="555"/>
    </location>
</feature>
<dbReference type="EMBL" id="FUZV01000001">
    <property type="protein sequence ID" value="SKC66138.1"/>
    <property type="molecule type" value="Genomic_DNA"/>
</dbReference>
<dbReference type="AlphaFoldDB" id="A0A1T5KS98"/>
<gene>
    <name evidence="2" type="ORF">SAMN06296058_1928</name>
</gene>